<evidence type="ECO:0000313" key="3">
    <source>
        <dbReference type="Proteomes" id="UP000186583"/>
    </source>
</evidence>
<dbReference type="AlphaFoldDB" id="A0A1Q8S458"/>
<feature type="domain" description="Thioesterase" evidence="1">
    <location>
        <begin position="21"/>
        <end position="117"/>
    </location>
</feature>
<dbReference type="EMBL" id="MPGH01000022">
    <property type="protein sequence ID" value="OLN96161.1"/>
    <property type="molecule type" value="Genomic_DNA"/>
</dbReference>
<comment type="caution">
    <text evidence="2">The sequence shown here is derived from an EMBL/GenBank/DDBJ whole genome shotgun (WGS) entry which is preliminary data.</text>
</comment>
<name>A0A1Q8S458_9PEZI</name>
<evidence type="ECO:0000259" key="1">
    <source>
        <dbReference type="Pfam" id="PF00975"/>
    </source>
</evidence>
<keyword evidence="3" id="KW-1185">Reference proteome</keyword>
<dbReference type="Proteomes" id="UP000186583">
    <property type="component" value="Unassembled WGS sequence"/>
</dbReference>
<evidence type="ECO:0000313" key="2">
    <source>
        <dbReference type="EMBL" id="OLN96161.1"/>
    </source>
</evidence>
<organism evidence="2 3">
    <name type="scientific">Colletotrichum chlorophyti</name>
    <dbReference type="NCBI Taxonomy" id="708187"/>
    <lineage>
        <taxon>Eukaryota</taxon>
        <taxon>Fungi</taxon>
        <taxon>Dikarya</taxon>
        <taxon>Ascomycota</taxon>
        <taxon>Pezizomycotina</taxon>
        <taxon>Sordariomycetes</taxon>
        <taxon>Hypocreomycetidae</taxon>
        <taxon>Glomerellales</taxon>
        <taxon>Glomerellaceae</taxon>
        <taxon>Colletotrichum</taxon>
    </lineage>
</organism>
<dbReference type="InterPro" id="IPR029058">
    <property type="entry name" value="AB_hydrolase_fold"/>
</dbReference>
<dbReference type="OrthoDB" id="329835at2759"/>
<proteinExistence type="predicted"/>
<sequence length="258" mass="28427">MRSNPFLIQRAAPSSSASLPPLFLIHDASGNILSYLKLGSLGKYRQTYGIYDPYSGTEGCSWQSVSEMARHYVRLIKKVKLRGDIVLGGWSFGGIVALQMSHILATEGRGLNCVGIVLIDTIYSPVDFSNGSGVDMAPPLAGINGQTRDQIMVALVRAQCLCATWEPPTWSGKKVPPVVLIKAQDRIQVEKSQGSNNICRLDRFRNHRQLGWEMVQSGLINKGVIDTPGNHYDIFEDEHVDATTQSLNRALSKLDDRV</sequence>
<dbReference type="InterPro" id="IPR001031">
    <property type="entry name" value="Thioesterase"/>
</dbReference>
<dbReference type="Gene3D" id="3.40.50.1820">
    <property type="entry name" value="alpha/beta hydrolase"/>
    <property type="match status" value="1"/>
</dbReference>
<accession>A0A1Q8S458</accession>
<protein>
    <submittedName>
        <fullName evidence="2">Polyketide synthase PksR</fullName>
    </submittedName>
</protein>
<dbReference type="Pfam" id="PF00975">
    <property type="entry name" value="Thioesterase"/>
    <property type="match status" value="1"/>
</dbReference>
<gene>
    <name evidence="2" type="ORF">CCHL11_03203</name>
</gene>
<reference evidence="2 3" key="1">
    <citation type="submission" date="2016-11" db="EMBL/GenBank/DDBJ databases">
        <title>Draft Genome Assembly of Colletotrichum chlorophyti a pathogen of herbaceous plants.</title>
        <authorList>
            <person name="Gan P."/>
            <person name="Narusaka M."/>
            <person name="Tsushima A."/>
            <person name="Narusaka Y."/>
            <person name="Takano Y."/>
            <person name="Shirasu K."/>
        </authorList>
    </citation>
    <scope>NUCLEOTIDE SEQUENCE [LARGE SCALE GENOMIC DNA]</scope>
    <source>
        <strain evidence="2 3">NTL11</strain>
    </source>
</reference>
<dbReference type="SUPFAM" id="SSF53474">
    <property type="entry name" value="alpha/beta-Hydrolases"/>
    <property type="match status" value="1"/>
</dbReference>